<dbReference type="PROSITE" id="PS51900">
    <property type="entry name" value="CB"/>
    <property type="match status" value="1"/>
</dbReference>
<evidence type="ECO:0000313" key="4">
    <source>
        <dbReference type="Proteomes" id="UP000247702"/>
    </source>
</evidence>
<feature type="domain" description="Core-binding (CB)" evidence="1">
    <location>
        <begin position="28"/>
        <end position="122"/>
    </location>
</feature>
<comment type="caution">
    <text evidence="2">The sequence shown here is derived from an EMBL/GenBank/DDBJ whole genome shotgun (WGS) entry which is preliminary data.</text>
</comment>
<dbReference type="STRING" id="94130.A0A2Z6R394"/>
<protein>
    <recommendedName>
        <fullName evidence="1">Core-binding (CB) domain-containing protein</fullName>
    </recommendedName>
</protein>
<dbReference type="Proteomes" id="UP000247702">
    <property type="component" value="Unassembled WGS sequence"/>
</dbReference>
<organism evidence="2 4">
    <name type="scientific">Rhizophagus clarus</name>
    <dbReference type="NCBI Taxonomy" id="94130"/>
    <lineage>
        <taxon>Eukaryota</taxon>
        <taxon>Fungi</taxon>
        <taxon>Fungi incertae sedis</taxon>
        <taxon>Mucoromycota</taxon>
        <taxon>Glomeromycotina</taxon>
        <taxon>Glomeromycetes</taxon>
        <taxon>Glomerales</taxon>
        <taxon>Glomeraceae</taxon>
        <taxon>Rhizophagus</taxon>
    </lineage>
</organism>
<proteinExistence type="predicted"/>
<sequence length="125" mass="14152">MSHFPSFQTATNLLSSSNNSIKNSKYIDNIHDAAQIKASYYHEKAKAKNTKKSTKSWSTKFEEFCTCAGYSVPLTDLKDISQLQKQIVEFISTIKMKNGNEYKATSVKQSVDALNRYLLYLSPIP</sequence>
<evidence type="ECO:0000313" key="3">
    <source>
        <dbReference type="EMBL" id="GES97669.1"/>
    </source>
</evidence>
<keyword evidence="4" id="KW-1185">Reference proteome</keyword>
<name>A0A2Z6R394_9GLOM</name>
<dbReference type="AlphaFoldDB" id="A0A2Z6R394"/>
<reference evidence="2 4" key="1">
    <citation type="submission" date="2017-11" db="EMBL/GenBank/DDBJ databases">
        <title>The genome of Rhizophagus clarus HR1 reveals common genetic basis of auxotrophy among arbuscular mycorrhizal fungi.</title>
        <authorList>
            <person name="Kobayashi Y."/>
        </authorList>
    </citation>
    <scope>NUCLEOTIDE SEQUENCE [LARGE SCALE GENOMIC DNA]</scope>
    <source>
        <strain evidence="2 4">HR1</strain>
    </source>
</reference>
<evidence type="ECO:0000259" key="1">
    <source>
        <dbReference type="PROSITE" id="PS51900"/>
    </source>
</evidence>
<accession>A0A2Z6R394</accession>
<dbReference type="InterPro" id="IPR044068">
    <property type="entry name" value="CB"/>
</dbReference>
<dbReference type="OrthoDB" id="2447546at2759"/>
<evidence type="ECO:0000313" key="2">
    <source>
        <dbReference type="EMBL" id="GBB96857.1"/>
    </source>
</evidence>
<dbReference type="EMBL" id="BLAL01000259">
    <property type="protein sequence ID" value="GES97669.1"/>
    <property type="molecule type" value="Genomic_DNA"/>
</dbReference>
<gene>
    <name evidence="3" type="ORF">RCL2_002425200</name>
    <name evidence="2" type="ORF">RclHR1_28550002</name>
</gene>
<dbReference type="EMBL" id="BEXD01002063">
    <property type="protein sequence ID" value="GBB96857.1"/>
    <property type="molecule type" value="Genomic_DNA"/>
</dbReference>
<dbReference type="Proteomes" id="UP000615446">
    <property type="component" value="Unassembled WGS sequence"/>
</dbReference>
<reference evidence="3" key="2">
    <citation type="submission" date="2019-10" db="EMBL/GenBank/DDBJ databases">
        <title>Conservation and host-specific expression of non-tandemly repeated heterogenous ribosome RNA gene in arbuscular mycorrhizal fungi.</title>
        <authorList>
            <person name="Maeda T."/>
            <person name="Kobayashi Y."/>
            <person name="Nakagawa T."/>
            <person name="Ezawa T."/>
            <person name="Yamaguchi K."/>
            <person name="Bino T."/>
            <person name="Nishimoto Y."/>
            <person name="Shigenobu S."/>
            <person name="Kawaguchi M."/>
        </authorList>
    </citation>
    <scope>NUCLEOTIDE SEQUENCE</scope>
    <source>
        <strain evidence="3">HR1</strain>
    </source>
</reference>